<dbReference type="GO" id="GO:0000155">
    <property type="term" value="F:phosphorelay sensor kinase activity"/>
    <property type="evidence" value="ECO:0007669"/>
    <property type="project" value="InterPro"/>
</dbReference>
<dbReference type="SMART" id="SM00388">
    <property type="entry name" value="HisKA"/>
    <property type="match status" value="1"/>
</dbReference>
<dbReference type="CDD" id="cd00075">
    <property type="entry name" value="HATPase"/>
    <property type="match status" value="1"/>
</dbReference>
<dbReference type="SUPFAM" id="SSF47384">
    <property type="entry name" value="Homodimeric domain of signal transducing histidine kinase"/>
    <property type="match status" value="1"/>
</dbReference>
<dbReference type="InterPro" id="IPR050736">
    <property type="entry name" value="Sensor_HK_Regulatory"/>
</dbReference>
<evidence type="ECO:0000313" key="10">
    <source>
        <dbReference type="Proteomes" id="UP000246744"/>
    </source>
</evidence>
<comment type="catalytic activity">
    <reaction evidence="1">
        <text>ATP + protein L-histidine = ADP + protein N-phospho-L-histidine.</text>
        <dbReference type="EC" id="2.7.13.3"/>
    </reaction>
</comment>
<dbReference type="SUPFAM" id="SSF55874">
    <property type="entry name" value="ATPase domain of HSP90 chaperone/DNA topoisomerase II/histidine kinase"/>
    <property type="match status" value="1"/>
</dbReference>
<dbReference type="RefSeq" id="WP_110026393.1">
    <property type="nucleotide sequence ID" value="NZ_QGTS01000008.1"/>
</dbReference>
<evidence type="ECO:0000256" key="2">
    <source>
        <dbReference type="ARBA" id="ARBA00012438"/>
    </source>
</evidence>
<evidence type="ECO:0000259" key="8">
    <source>
        <dbReference type="PROSITE" id="PS50109"/>
    </source>
</evidence>
<dbReference type="InterPro" id="IPR036890">
    <property type="entry name" value="HATPase_C_sf"/>
</dbReference>
<dbReference type="EC" id="2.7.13.3" evidence="2"/>
<evidence type="ECO:0000256" key="3">
    <source>
        <dbReference type="ARBA" id="ARBA00022553"/>
    </source>
</evidence>
<evidence type="ECO:0000313" key="9">
    <source>
        <dbReference type="EMBL" id="PWW07729.1"/>
    </source>
</evidence>
<dbReference type="InterPro" id="IPR005467">
    <property type="entry name" value="His_kinase_dom"/>
</dbReference>
<feature type="domain" description="Histidine kinase" evidence="8">
    <location>
        <begin position="273"/>
        <end position="487"/>
    </location>
</feature>
<keyword evidence="4" id="KW-0808">Transferase</keyword>
<dbReference type="InterPro" id="IPR003594">
    <property type="entry name" value="HATPase_dom"/>
</dbReference>
<dbReference type="PRINTS" id="PR00344">
    <property type="entry name" value="BCTRLSENSOR"/>
</dbReference>
<keyword evidence="7" id="KW-1133">Transmembrane helix</keyword>
<reference evidence="9 10" key="1">
    <citation type="submission" date="2018-05" db="EMBL/GenBank/DDBJ databases">
        <title>Genomic Encyclopedia of Type Strains, Phase IV (KMG-IV): sequencing the most valuable type-strain genomes for metagenomic binning, comparative biology and taxonomic classification.</title>
        <authorList>
            <person name="Goeker M."/>
        </authorList>
    </citation>
    <scope>NUCLEOTIDE SEQUENCE [LARGE SCALE GENOMIC DNA]</scope>
    <source>
        <strain evidence="9 10">DSM 19579</strain>
    </source>
</reference>
<keyword evidence="7" id="KW-0472">Membrane</keyword>
<dbReference type="PANTHER" id="PTHR43711:SF1">
    <property type="entry name" value="HISTIDINE KINASE 1"/>
    <property type="match status" value="1"/>
</dbReference>
<evidence type="ECO:0000256" key="4">
    <source>
        <dbReference type="ARBA" id="ARBA00022679"/>
    </source>
</evidence>
<sequence length="493" mass="54139">MTRLFGTLPRRLAALFLLLLVSGGALLAGIQVSLTRNYGNAVVQQLSAGLAQHLVRQYPRLADEGMAGEQTRALFNNLMAVNPNVELYLIDPQGMIINDAAPPGHLKRQKVSVEPVTAFLHGDPFPVYGDDPRQLHGQKVFSAAPFISQGKVRGYVYVILQGEHYSALHAMAWQHNIGVMVAASLVLLLIMLLILGGATFHWVARPVRALERRVRQISLGQPRVTVEAVPDTRSMTQELVSLSQGVTLMEAKIASQWAELAQETQERRAFLATVSHDLRTPLTAIHGYIESILLLSDNLSDEEKRQYLEIALSESRKVSQMAQSLFELARLEYGVITPDKTLFSLEDLVQDVMQKMTLAAQTRNQRLQVEPLAGLPVVSADMGMIERVLTNLLDNAIRHTPEGSTIAVRAWPASDNMILEVADNGPGIPPEKRSQLFTRPALLKGESLSRGGLGLMVVHQILQLHGSRIELISCPGACFRFTLPLATQSQSAG</sequence>
<dbReference type="PROSITE" id="PS50109">
    <property type="entry name" value="HIS_KIN"/>
    <property type="match status" value="1"/>
</dbReference>
<dbReference type="Proteomes" id="UP000246744">
    <property type="component" value="Unassembled WGS sequence"/>
</dbReference>
<evidence type="ECO:0000256" key="5">
    <source>
        <dbReference type="ARBA" id="ARBA00022777"/>
    </source>
</evidence>
<name>A0A317Q057_9ENTR</name>
<dbReference type="InterPro" id="IPR003661">
    <property type="entry name" value="HisK_dim/P_dom"/>
</dbReference>
<dbReference type="Pfam" id="PF00512">
    <property type="entry name" value="HisKA"/>
    <property type="match status" value="1"/>
</dbReference>
<dbReference type="OrthoDB" id="9804645at2"/>
<keyword evidence="10" id="KW-1185">Reference proteome</keyword>
<keyword evidence="6" id="KW-0902">Two-component regulatory system</keyword>
<dbReference type="InterPro" id="IPR004358">
    <property type="entry name" value="Sig_transdc_His_kin-like_C"/>
</dbReference>
<dbReference type="Gene3D" id="1.10.287.130">
    <property type="match status" value="1"/>
</dbReference>
<gene>
    <name evidence="9" type="ORF">DES37_108154</name>
</gene>
<evidence type="ECO:0000256" key="7">
    <source>
        <dbReference type="SAM" id="Phobius"/>
    </source>
</evidence>
<dbReference type="Gene3D" id="3.30.565.10">
    <property type="entry name" value="Histidine kinase-like ATPase, C-terminal domain"/>
    <property type="match status" value="1"/>
</dbReference>
<dbReference type="EMBL" id="QGTS01000008">
    <property type="protein sequence ID" value="PWW07729.1"/>
    <property type="molecule type" value="Genomic_DNA"/>
</dbReference>
<dbReference type="Pfam" id="PF02518">
    <property type="entry name" value="HATPase_c"/>
    <property type="match status" value="1"/>
</dbReference>
<keyword evidence="7" id="KW-0812">Transmembrane</keyword>
<accession>A0A317Q057</accession>
<keyword evidence="3" id="KW-0597">Phosphoprotein</keyword>
<evidence type="ECO:0000256" key="6">
    <source>
        <dbReference type="ARBA" id="ARBA00023012"/>
    </source>
</evidence>
<feature type="transmembrane region" description="Helical" evidence="7">
    <location>
        <begin position="177"/>
        <end position="203"/>
    </location>
</feature>
<dbReference type="InterPro" id="IPR036097">
    <property type="entry name" value="HisK_dim/P_sf"/>
</dbReference>
<dbReference type="AlphaFoldDB" id="A0A317Q057"/>
<keyword evidence="5" id="KW-0418">Kinase</keyword>
<evidence type="ECO:0000256" key="1">
    <source>
        <dbReference type="ARBA" id="ARBA00000085"/>
    </source>
</evidence>
<comment type="caution">
    <text evidence="9">The sequence shown here is derived from an EMBL/GenBank/DDBJ whole genome shotgun (WGS) entry which is preliminary data.</text>
</comment>
<dbReference type="FunFam" id="1.10.287.130:FF:000001">
    <property type="entry name" value="Two-component sensor histidine kinase"/>
    <property type="match status" value="1"/>
</dbReference>
<dbReference type="SMART" id="SM00387">
    <property type="entry name" value="HATPase_c"/>
    <property type="match status" value="1"/>
</dbReference>
<protein>
    <recommendedName>
        <fullName evidence="2">histidine kinase</fullName>
        <ecNumber evidence="2">2.7.13.3</ecNumber>
    </recommendedName>
</protein>
<organism evidence="9 10">
    <name type="scientific">Mangrovibacter plantisponsor</name>
    <dbReference type="NCBI Taxonomy" id="451513"/>
    <lineage>
        <taxon>Bacteria</taxon>
        <taxon>Pseudomonadati</taxon>
        <taxon>Pseudomonadota</taxon>
        <taxon>Gammaproteobacteria</taxon>
        <taxon>Enterobacterales</taxon>
        <taxon>Enterobacteriaceae</taxon>
        <taxon>Mangrovibacter</taxon>
    </lineage>
</organism>
<proteinExistence type="predicted"/>
<dbReference type="PANTHER" id="PTHR43711">
    <property type="entry name" value="TWO-COMPONENT HISTIDINE KINASE"/>
    <property type="match status" value="1"/>
</dbReference>
<dbReference type="CDD" id="cd00082">
    <property type="entry name" value="HisKA"/>
    <property type="match status" value="1"/>
</dbReference>